<keyword evidence="3" id="KW-1133">Transmembrane helix</keyword>
<proteinExistence type="inferred from homology"/>
<dbReference type="Gene3D" id="3.30.70.1450">
    <property type="entry name" value="Regulator of K+ conductance, C-terminal domain"/>
    <property type="match status" value="1"/>
</dbReference>
<feature type="transmembrane region" description="Helical" evidence="3">
    <location>
        <begin position="158"/>
        <end position="179"/>
    </location>
</feature>
<keyword evidence="2" id="KW-0813">Transport</keyword>
<dbReference type="PROSITE" id="PS51202">
    <property type="entry name" value="RCK_C"/>
    <property type="match status" value="1"/>
</dbReference>
<dbReference type="GO" id="GO:0006813">
    <property type="term" value="P:potassium ion transport"/>
    <property type="evidence" value="ECO:0007669"/>
    <property type="project" value="InterPro"/>
</dbReference>
<comment type="caution">
    <text evidence="5">The sequence shown here is derived from an EMBL/GenBank/DDBJ whole genome shotgun (WGS) entry which is preliminary data.</text>
</comment>
<dbReference type="Pfam" id="PF02080">
    <property type="entry name" value="TrkA_C"/>
    <property type="match status" value="1"/>
</dbReference>
<evidence type="ECO:0000313" key="6">
    <source>
        <dbReference type="Proteomes" id="UP000284824"/>
    </source>
</evidence>
<reference evidence="5 6" key="1">
    <citation type="submission" date="2019-01" db="EMBL/GenBank/DDBJ databases">
        <title>Sequencing the genomes of 1000 actinobacteria strains.</title>
        <authorList>
            <person name="Klenk H.-P."/>
        </authorList>
    </citation>
    <scope>NUCLEOTIDE SEQUENCE [LARGE SCALE GENOMIC DNA]</scope>
    <source>
        <strain evidence="5 6">DSM 43925</strain>
    </source>
</reference>
<feature type="domain" description="RCK C-terminal" evidence="4">
    <location>
        <begin position="1"/>
        <end position="57"/>
    </location>
</feature>
<dbReference type="Proteomes" id="UP000284824">
    <property type="component" value="Unassembled WGS sequence"/>
</dbReference>
<dbReference type="SUPFAM" id="SSF116726">
    <property type="entry name" value="TrkA C-terminal domain-like"/>
    <property type="match status" value="1"/>
</dbReference>
<dbReference type="InterPro" id="IPR006037">
    <property type="entry name" value="RCK_C"/>
</dbReference>
<dbReference type="AlphaFoldDB" id="A0A438M6P5"/>
<sequence>MGAARVRTRTGASIVAVVRGGQVYASPAPDFVLAAGDLVVVVDGAEGVNAVADILARGQAAGAPHGSAVPGIRCDHPRSGFARRVGVAGGYLADPLYLIAGPAFGTGGILPLATSEEFVAAGAEIGVVLLLLTLGLAYNADELAASLRGNARAGLGDLVVNAAPGAILALLLGWGPVAADDLSLRGGWRVGGQVAVQSPSTPAGSNSSRRPRRSAAALTCRLRACPALVGAGVAVPQDHGGAVTGVRSVDVQA</sequence>
<feature type="transmembrane region" description="Helical" evidence="3">
    <location>
        <begin position="118"/>
        <end position="138"/>
    </location>
</feature>
<comment type="similarity">
    <text evidence="1">Belongs to the monovalent cation:proton antiporter 2 (CPA2) transporter (TC 2.A.37) family.</text>
</comment>
<dbReference type="GO" id="GO:0008324">
    <property type="term" value="F:monoatomic cation transmembrane transporter activity"/>
    <property type="evidence" value="ECO:0007669"/>
    <property type="project" value="InterPro"/>
</dbReference>
<name>A0A438M6P5_9ACTN</name>
<evidence type="ECO:0000313" key="5">
    <source>
        <dbReference type="EMBL" id="RVX41368.1"/>
    </source>
</evidence>
<evidence type="ECO:0000256" key="2">
    <source>
        <dbReference type="ARBA" id="ARBA00022448"/>
    </source>
</evidence>
<organism evidence="5 6">
    <name type="scientific">Nonomuraea polychroma</name>
    <dbReference type="NCBI Taxonomy" id="46176"/>
    <lineage>
        <taxon>Bacteria</taxon>
        <taxon>Bacillati</taxon>
        <taxon>Actinomycetota</taxon>
        <taxon>Actinomycetes</taxon>
        <taxon>Streptosporangiales</taxon>
        <taxon>Streptosporangiaceae</taxon>
        <taxon>Nonomuraea</taxon>
    </lineage>
</organism>
<dbReference type="PANTHER" id="PTHR42751">
    <property type="entry name" value="SODIUM/HYDROGEN EXCHANGER FAMILY/TRKA DOMAIN PROTEIN"/>
    <property type="match status" value="1"/>
</dbReference>
<evidence type="ECO:0000256" key="1">
    <source>
        <dbReference type="ARBA" id="ARBA00005551"/>
    </source>
</evidence>
<keyword evidence="3" id="KW-0812">Transmembrane</keyword>
<evidence type="ECO:0000256" key="3">
    <source>
        <dbReference type="SAM" id="Phobius"/>
    </source>
</evidence>
<dbReference type="EMBL" id="SAUN01000001">
    <property type="protein sequence ID" value="RVX41368.1"/>
    <property type="molecule type" value="Genomic_DNA"/>
</dbReference>
<keyword evidence="3" id="KW-0472">Membrane</keyword>
<accession>A0A438M6P5</accession>
<keyword evidence="6" id="KW-1185">Reference proteome</keyword>
<protein>
    <submittedName>
        <fullName evidence="5">TrkA family protein</fullName>
    </submittedName>
</protein>
<gene>
    <name evidence="5" type="ORF">EDD27_3891</name>
</gene>
<evidence type="ECO:0000259" key="4">
    <source>
        <dbReference type="PROSITE" id="PS51202"/>
    </source>
</evidence>
<dbReference type="InterPro" id="IPR036721">
    <property type="entry name" value="RCK_C_sf"/>
</dbReference>
<dbReference type="PANTHER" id="PTHR42751:SF6">
    <property type="entry name" value="CONSERVED INTEGRAL MEMBRANE TRANSPORT PROTEIN-RELATED"/>
    <property type="match status" value="1"/>
</dbReference>